<sequence>MSEVVSVRLKRDIVKEVDDLVKLGLFSSRNEALNFLISQGLKEVDYLKEELEKAKKVSIPKIDKTLEDFLGERERF</sequence>
<evidence type="ECO:0000313" key="1">
    <source>
        <dbReference type="EMBL" id="EZQ04910.1"/>
    </source>
</evidence>
<dbReference type="InterPro" id="IPR010985">
    <property type="entry name" value="Ribbon_hlx_hlx"/>
</dbReference>
<name>A0A031LNC1_9CREN</name>
<dbReference type="STRING" id="1160895.CM19_08035"/>
<gene>
    <name evidence="1" type="ORF">CM19_08035</name>
</gene>
<comment type="caution">
    <text evidence="1">The sequence shown here is derived from an EMBL/GenBank/DDBJ whole genome shotgun (WGS) entry which is preliminary data.</text>
</comment>
<reference evidence="1 2" key="1">
    <citation type="submission" date="2014-03" db="EMBL/GenBank/DDBJ databases">
        <title>Draft genome sequence of the novel thermoacidophilic archaea Acidianus copahuensis ALE1 strain, isolated from Copahue volcanic area in Neuquen Argentina.</title>
        <authorList>
            <person name="Urbieta M.S."/>
            <person name="Rascovan N."/>
            <person name="Castro C."/>
            <person name="Revale S."/>
            <person name="Giaveno M.A."/>
            <person name="Vazquez M.P."/>
            <person name="Donati E.R."/>
        </authorList>
    </citation>
    <scope>NUCLEOTIDE SEQUENCE [LARGE SCALE GENOMIC DNA]</scope>
    <source>
        <strain evidence="1 2">ALE1</strain>
    </source>
</reference>
<evidence type="ECO:0000313" key="2">
    <source>
        <dbReference type="Proteomes" id="UP000024332"/>
    </source>
</evidence>
<dbReference type="Proteomes" id="UP000024332">
    <property type="component" value="Unassembled WGS sequence"/>
</dbReference>
<dbReference type="GO" id="GO:0006355">
    <property type="term" value="P:regulation of DNA-templated transcription"/>
    <property type="evidence" value="ECO:0007669"/>
    <property type="project" value="InterPro"/>
</dbReference>
<dbReference type="OrthoDB" id="56938at2157"/>
<dbReference type="RefSeq" id="WP_048099838.1">
    <property type="nucleotide sequence ID" value="NZ_JFZT01000044.1"/>
</dbReference>
<dbReference type="AlphaFoldDB" id="A0A031LNC1"/>
<dbReference type="EMBL" id="JFZT01000044">
    <property type="protein sequence ID" value="EZQ04910.1"/>
    <property type="molecule type" value="Genomic_DNA"/>
</dbReference>
<keyword evidence="2" id="KW-1185">Reference proteome</keyword>
<organism evidence="1 2">
    <name type="scientific">Candidatus Acidianus copahuensis</name>
    <dbReference type="NCBI Taxonomy" id="1160895"/>
    <lineage>
        <taxon>Archaea</taxon>
        <taxon>Thermoproteota</taxon>
        <taxon>Thermoprotei</taxon>
        <taxon>Sulfolobales</taxon>
        <taxon>Sulfolobaceae</taxon>
        <taxon>Acidianus</taxon>
    </lineage>
</organism>
<dbReference type="SUPFAM" id="SSF47598">
    <property type="entry name" value="Ribbon-helix-helix"/>
    <property type="match status" value="1"/>
</dbReference>
<proteinExistence type="predicted"/>
<accession>A0A031LNC1</accession>
<protein>
    <submittedName>
        <fullName evidence="1">Uncharacterized protein</fullName>
    </submittedName>
</protein>